<keyword evidence="13" id="KW-0234">DNA repair</keyword>
<evidence type="ECO:0000256" key="2">
    <source>
        <dbReference type="ARBA" id="ARBA00001947"/>
    </source>
</evidence>
<dbReference type="Gene3D" id="1.10.150.80">
    <property type="entry name" value="HRDC domain"/>
    <property type="match status" value="1"/>
</dbReference>
<dbReference type="PROSITE" id="PS51192">
    <property type="entry name" value="HELICASE_ATP_BIND_1"/>
    <property type="match status" value="1"/>
</dbReference>
<evidence type="ECO:0000256" key="8">
    <source>
        <dbReference type="ARBA" id="ARBA00022806"/>
    </source>
</evidence>
<dbReference type="InterPro" id="IPR010997">
    <property type="entry name" value="HRDC-like_sf"/>
</dbReference>
<reference evidence="20 21" key="1">
    <citation type="submission" date="2016-11" db="EMBL/GenBank/DDBJ databases">
        <authorList>
            <person name="Jaros S."/>
            <person name="Januszkiewicz K."/>
            <person name="Wedrychowicz H."/>
        </authorList>
    </citation>
    <scope>NUCLEOTIDE SEQUENCE [LARGE SCALE GENOMIC DNA]</scope>
    <source>
        <strain evidence="20 21">DSM 15692</strain>
    </source>
</reference>
<dbReference type="InterPro" id="IPR032284">
    <property type="entry name" value="RecQ_Zn-bd"/>
</dbReference>
<dbReference type="SMART" id="SM00341">
    <property type="entry name" value="HRDC"/>
    <property type="match status" value="1"/>
</dbReference>
<keyword evidence="10" id="KW-0067">ATP-binding</keyword>
<dbReference type="RefSeq" id="WP_073296099.1">
    <property type="nucleotide sequence ID" value="NZ_FQUF01000007.1"/>
</dbReference>
<dbReference type="AlphaFoldDB" id="A0A1M4U3W8"/>
<accession>A0A1M4U3W8</accession>
<dbReference type="CDD" id="cd17920">
    <property type="entry name" value="DEXHc_RecQ"/>
    <property type="match status" value="1"/>
</dbReference>
<keyword evidence="21" id="KW-1185">Reference proteome</keyword>
<evidence type="ECO:0000256" key="11">
    <source>
        <dbReference type="ARBA" id="ARBA00023125"/>
    </source>
</evidence>
<keyword evidence="7" id="KW-0378">Hydrolase</keyword>
<dbReference type="InterPro" id="IPR044876">
    <property type="entry name" value="HRDC_dom_sf"/>
</dbReference>
<evidence type="ECO:0000256" key="5">
    <source>
        <dbReference type="ARBA" id="ARBA00022741"/>
    </source>
</evidence>
<comment type="catalytic activity">
    <reaction evidence="15">
        <text>Couples ATP hydrolysis with the unwinding of duplex DNA by translocating in the 3'-5' direction.</text>
        <dbReference type="EC" id="5.6.2.4"/>
    </reaction>
</comment>
<dbReference type="NCBIfam" id="TIGR01389">
    <property type="entry name" value="recQ"/>
    <property type="match status" value="1"/>
</dbReference>
<dbReference type="GO" id="GO:0006310">
    <property type="term" value="P:DNA recombination"/>
    <property type="evidence" value="ECO:0007669"/>
    <property type="project" value="UniProtKB-UniRule"/>
</dbReference>
<feature type="domain" description="Helicase ATP-binding" evidence="18">
    <location>
        <begin position="24"/>
        <end position="193"/>
    </location>
</feature>
<organism evidence="20 21">
    <name type="scientific">Atopostipes suicloacalis DSM 15692</name>
    <dbReference type="NCBI Taxonomy" id="1121025"/>
    <lineage>
        <taxon>Bacteria</taxon>
        <taxon>Bacillati</taxon>
        <taxon>Bacillota</taxon>
        <taxon>Bacilli</taxon>
        <taxon>Lactobacillales</taxon>
        <taxon>Carnobacteriaceae</taxon>
        <taxon>Atopostipes</taxon>
    </lineage>
</organism>
<dbReference type="FunFam" id="3.40.50.300:FF:000296">
    <property type="entry name" value="ATP-dependent DNA helicase RecQ"/>
    <property type="match status" value="1"/>
</dbReference>
<keyword evidence="4" id="KW-0479">Metal-binding</keyword>
<evidence type="ECO:0000256" key="15">
    <source>
        <dbReference type="ARBA" id="ARBA00034617"/>
    </source>
</evidence>
<dbReference type="Pfam" id="PF00270">
    <property type="entry name" value="DEAD"/>
    <property type="match status" value="1"/>
</dbReference>
<dbReference type="GO" id="GO:0006260">
    <property type="term" value="P:DNA replication"/>
    <property type="evidence" value="ECO:0007669"/>
    <property type="project" value="InterPro"/>
</dbReference>
<keyword evidence="6" id="KW-0227">DNA damage</keyword>
<evidence type="ECO:0000259" key="19">
    <source>
        <dbReference type="PROSITE" id="PS51194"/>
    </source>
</evidence>
<feature type="domain" description="HRDC" evidence="17">
    <location>
        <begin position="511"/>
        <end position="591"/>
    </location>
</feature>
<evidence type="ECO:0000313" key="21">
    <source>
        <dbReference type="Proteomes" id="UP000184128"/>
    </source>
</evidence>
<dbReference type="InterPro" id="IPR014001">
    <property type="entry name" value="Helicase_ATP-bd"/>
</dbReference>
<dbReference type="PANTHER" id="PTHR13710:SF105">
    <property type="entry name" value="ATP-DEPENDENT DNA HELICASE Q1"/>
    <property type="match status" value="1"/>
</dbReference>
<comment type="cofactor">
    <cofactor evidence="2">
        <name>Zn(2+)</name>
        <dbReference type="ChEBI" id="CHEBI:29105"/>
    </cofactor>
</comment>
<keyword evidence="9" id="KW-0862">Zinc</keyword>
<dbReference type="GO" id="GO:0030894">
    <property type="term" value="C:replisome"/>
    <property type="evidence" value="ECO:0007669"/>
    <property type="project" value="TreeGrafter"/>
</dbReference>
<dbReference type="SUPFAM" id="SSF52540">
    <property type="entry name" value="P-loop containing nucleoside triphosphate hydrolases"/>
    <property type="match status" value="1"/>
</dbReference>
<dbReference type="Pfam" id="PF09382">
    <property type="entry name" value="RQC"/>
    <property type="match status" value="1"/>
</dbReference>
<keyword evidence="12" id="KW-0233">DNA recombination</keyword>
<gene>
    <name evidence="20" type="ORF">SAMN02745249_00579</name>
</gene>
<evidence type="ECO:0000256" key="7">
    <source>
        <dbReference type="ARBA" id="ARBA00022801"/>
    </source>
</evidence>
<dbReference type="Gene3D" id="1.10.10.1390">
    <property type="entry name" value="ATP-dependent DNA helicase RecQ"/>
    <property type="match status" value="1"/>
</dbReference>
<dbReference type="Proteomes" id="UP000184128">
    <property type="component" value="Unassembled WGS sequence"/>
</dbReference>
<dbReference type="GO" id="GO:0005737">
    <property type="term" value="C:cytoplasm"/>
    <property type="evidence" value="ECO:0007669"/>
    <property type="project" value="TreeGrafter"/>
</dbReference>
<comment type="cofactor">
    <cofactor evidence="1">
        <name>Mg(2+)</name>
        <dbReference type="ChEBI" id="CHEBI:18420"/>
    </cofactor>
</comment>
<evidence type="ECO:0000256" key="9">
    <source>
        <dbReference type="ARBA" id="ARBA00022833"/>
    </source>
</evidence>
<keyword evidence="11" id="KW-0238">DNA-binding</keyword>
<dbReference type="SUPFAM" id="SSF46785">
    <property type="entry name" value="Winged helix' DNA-binding domain"/>
    <property type="match status" value="1"/>
</dbReference>
<keyword evidence="5" id="KW-0547">Nucleotide-binding</keyword>
<protein>
    <recommendedName>
        <fullName evidence="16">DNA helicase RecQ</fullName>
        <ecNumber evidence="16">5.6.2.4</ecNumber>
    </recommendedName>
</protein>
<dbReference type="STRING" id="1121025.SAMN02745249_00579"/>
<dbReference type="SMART" id="SM00956">
    <property type="entry name" value="RQC"/>
    <property type="match status" value="1"/>
</dbReference>
<dbReference type="SUPFAM" id="SSF47819">
    <property type="entry name" value="HRDC-like"/>
    <property type="match status" value="1"/>
</dbReference>
<dbReference type="GO" id="GO:0043590">
    <property type="term" value="C:bacterial nucleoid"/>
    <property type="evidence" value="ECO:0007669"/>
    <property type="project" value="TreeGrafter"/>
</dbReference>
<dbReference type="InterPro" id="IPR029491">
    <property type="entry name" value="Helicase_HTH"/>
</dbReference>
<dbReference type="InterPro" id="IPR027417">
    <property type="entry name" value="P-loop_NTPase"/>
</dbReference>
<dbReference type="GO" id="GO:0043138">
    <property type="term" value="F:3'-5' DNA helicase activity"/>
    <property type="evidence" value="ECO:0007669"/>
    <property type="project" value="UniProtKB-EC"/>
</dbReference>
<dbReference type="InterPro" id="IPR002121">
    <property type="entry name" value="HRDC_dom"/>
</dbReference>
<evidence type="ECO:0000256" key="16">
    <source>
        <dbReference type="NCBIfam" id="TIGR01389"/>
    </source>
</evidence>
<dbReference type="InterPro" id="IPR036390">
    <property type="entry name" value="WH_DNA-bd_sf"/>
</dbReference>
<evidence type="ECO:0000259" key="17">
    <source>
        <dbReference type="PROSITE" id="PS50967"/>
    </source>
</evidence>
<dbReference type="Gene3D" id="3.40.50.300">
    <property type="entry name" value="P-loop containing nucleotide triphosphate hydrolases"/>
    <property type="match status" value="2"/>
</dbReference>
<dbReference type="InterPro" id="IPR004589">
    <property type="entry name" value="DNA_helicase_ATP-dep_RecQ"/>
</dbReference>
<evidence type="ECO:0000256" key="1">
    <source>
        <dbReference type="ARBA" id="ARBA00001946"/>
    </source>
</evidence>
<dbReference type="GO" id="GO:0009378">
    <property type="term" value="F:four-way junction helicase activity"/>
    <property type="evidence" value="ECO:0007669"/>
    <property type="project" value="TreeGrafter"/>
</dbReference>
<sequence length="704" mass="79890">MQLETALQQHFGYSSFRSGQKEIIETILSGRDVLGVLPTGGGKSICYQLSGLMLPGLTVVISPLISLMKDQVDTLTQLGIPAAYLNSTISNQEFQEVTRQLRQNTLKLLYIAPERLDNEGFISFLRQQPISLVAIDEAHCVSQWGFDFRPSYRKINHFIDYLPERPVLASFTATATDLVQEDIVKQLDLKDPEVFINSFDRPNIKFTVLEPDNREATLYQLINHEEAIIIYASTRKQVDKLYEKLHRKGYAVSKYHAGMKQEERRQAQNAFINDQTNIVVATNAFGMGIDKTDVRKVIHYNLPKDLESYYQEAGRAGRDSLEAEAILLYHSQDIMTNKYLIAQSSDQLAEERLETMIRYANFTGCLRNYILEYFGEDTTEACQNCSTCLGEVKLVEVTKEAQMILSCIIRMKLNFGMTMIVDVLRGSQNQRILENKFDELSTHGIMKKYSAQQIRDILSALVAHRYIGVTEYRGLYATSKANSLLLGEAGLSIKERTYKETTQSTTIRPSTNVNPDLYEALREIRWELAQAEKVPAYIIFSNKSLEDMASKCPKNEHEFLAVEGVGSVKADKYAGQFLPVIQEFLSTNKNITTKEPEPLRRNTTQTASYLESAEYAEEGLTPYEIAIERGISESTVLSHLTQAAEEGELEEFDADVAASKKQLIKKAFRKVGTEALRPVKEYLEEEATYEDIKYVLIEYLVKDS</sequence>
<dbReference type="Gene3D" id="1.10.10.10">
    <property type="entry name" value="Winged helix-like DNA-binding domain superfamily/Winged helix DNA-binding domain"/>
    <property type="match status" value="1"/>
</dbReference>
<dbReference type="Pfam" id="PF14493">
    <property type="entry name" value="HTH_40"/>
    <property type="match status" value="1"/>
</dbReference>
<dbReference type="SMART" id="SM00487">
    <property type="entry name" value="DEXDc"/>
    <property type="match status" value="1"/>
</dbReference>
<dbReference type="GO" id="GO:0046872">
    <property type="term" value="F:metal ion binding"/>
    <property type="evidence" value="ECO:0007669"/>
    <property type="project" value="UniProtKB-KW"/>
</dbReference>
<keyword evidence="14" id="KW-0413">Isomerase</keyword>
<proteinExistence type="inferred from homology"/>
<comment type="similarity">
    <text evidence="3">Belongs to the helicase family. RecQ subfamily.</text>
</comment>
<keyword evidence="8 20" id="KW-0347">Helicase</keyword>
<dbReference type="GO" id="GO:0006281">
    <property type="term" value="P:DNA repair"/>
    <property type="evidence" value="ECO:0007669"/>
    <property type="project" value="UniProtKB-KW"/>
</dbReference>
<dbReference type="Pfam" id="PF00271">
    <property type="entry name" value="Helicase_C"/>
    <property type="match status" value="1"/>
</dbReference>
<evidence type="ECO:0000256" key="14">
    <source>
        <dbReference type="ARBA" id="ARBA00023235"/>
    </source>
</evidence>
<name>A0A1M4U3W8_9LACT</name>
<evidence type="ECO:0000313" key="20">
    <source>
        <dbReference type="EMBL" id="SHE51428.1"/>
    </source>
</evidence>
<dbReference type="EC" id="5.6.2.4" evidence="16"/>
<evidence type="ECO:0000256" key="13">
    <source>
        <dbReference type="ARBA" id="ARBA00023204"/>
    </source>
</evidence>
<dbReference type="InterPro" id="IPR006293">
    <property type="entry name" value="DNA_helicase_ATP-dep_RecQ_bac"/>
</dbReference>
<dbReference type="EMBL" id="FQUF01000007">
    <property type="protein sequence ID" value="SHE51428.1"/>
    <property type="molecule type" value="Genomic_DNA"/>
</dbReference>
<evidence type="ECO:0000256" key="12">
    <source>
        <dbReference type="ARBA" id="ARBA00023172"/>
    </source>
</evidence>
<dbReference type="Pfam" id="PF16124">
    <property type="entry name" value="RecQ_Zn_bind"/>
    <property type="match status" value="1"/>
</dbReference>
<dbReference type="InterPro" id="IPR018982">
    <property type="entry name" value="RQC_domain"/>
</dbReference>
<dbReference type="Pfam" id="PF00570">
    <property type="entry name" value="HRDC"/>
    <property type="match status" value="1"/>
</dbReference>
<dbReference type="InterPro" id="IPR011545">
    <property type="entry name" value="DEAD/DEAH_box_helicase_dom"/>
</dbReference>
<dbReference type="SMART" id="SM00490">
    <property type="entry name" value="HELICc"/>
    <property type="match status" value="1"/>
</dbReference>
<evidence type="ECO:0000256" key="10">
    <source>
        <dbReference type="ARBA" id="ARBA00022840"/>
    </source>
</evidence>
<evidence type="ECO:0000256" key="4">
    <source>
        <dbReference type="ARBA" id="ARBA00022723"/>
    </source>
</evidence>
<dbReference type="OrthoDB" id="9763310at2"/>
<dbReference type="PANTHER" id="PTHR13710">
    <property type="entry name" value="DNA HELICASE RECQ FAMILY MEMBER"/>
    <property type="match status" value="1"/>
</dbReference>
<evidence type="ECO:0000259" key="18">
    <source>
        <dbReference type="PROSITE" id="PS51192"/>
    </source>
</evidence>
<evidence type="ECO:0000256" key="3">
    <source>
        <dbReference type="ARBA" id="ARBA00005446"/>
    </source>
</evidence>
<evidence type="ECO:0000256" key="6">
    <source>
        <dbReference type="ARBA" id="ARBA00022763"/>
    </source>
</evidence>
<dbReference type="GO" id="GO:0003677">
    <property type="term" value="F:DNA binding"/>
    <property type="evidence" value="ECO:0007669"/>
    <property type="project" value="UniProtKB-KW"/>
</dbReference>
<feature type="domain" description="Helicase C-terminal" evidence="19">
    <location>
        <begin position="217"/>
        <end position="361"/>
    </location>
</feature>
<dbReference type="GO" id="GO:0016787">
    <property type="term" value="F:hydrolase activity"/>
    <property type="evidence" value="ECO:0007669"/>
    <property type="project" value="UniProtKB-KW"/>
</dbReference>
<dbReference type="PROSITE" id="PS51194">
    <property type="entry name" value="HELICASE_CTER"/>
    <property type="match status" value="1"/>
</dbReference>
<dbReference type="PROSITE" id="PS50967">
    <property type="entry name" value="HRDC"/>
    <property type="match status" value="1"/>
</dbReference>
<dbReference type="InterPro" id="IPR036388">
    <property type="entry name" value="WH-like_DNA-bd_sf"/>
</dbReference>
<dbReference type="GO" id="GO:0009432">
    <property type="term" value="P:SOS response"/>
    <property type="evidence" value="ECO:0007669"/>
    <property type="project" value="UniProtKB-UniRule"/>
</dbReference>
<dbReference type="NCBIfam" id="TIGR00614">
    <property type="entry name" value="recQ_fam"/>
    <property type="match status" value="1"/>
</dbReference>
<dbReference type="GO" id="GO:0005524">
    <property type="term" value="F:ATP binding"/>
    <property type="evidence" value="ECO:0007669"/>
    <property type="project" value="UniProtKB-KW"/>
</dbReference>
<dbReference type="InterPro" id="IPR001650">
    <property type="entry name" value="Helicase_C-like"/>
</dbReference>